<dbReference type="Gene3D" id="3.40.50.10320">
    <property type="entry name" value="LmbE-like"/>
    <property type="match status" value="1"/>
</dbReference>
<comment type="caution">
    <text evidence="2">The sequence shown here is derived from an EMBL/GenBank/DDBJ whole genome shotgun (WGS) entry which is preliminary data.</text>
</comment>
<sequence>MIETAVPPRIPNLLTVAAGPEDLLDALGAIVGSFVEHESAVRAVLLSDGRSVDGDVESQLDRSHRIAASADRLGVDEVVLLDHRITDVPRLDVPALVRELLINLVRPDAILVADPSDRRARTARGRLTTYRAAVQLGRLIGVPLYCWAAVAPDRVRVGEPTLEVLVSRTRQRSAMLRFQGIPEVLGRVSRPWPEREYLTREGSAPAVAPRPTEQLGSRT</sequence>
<dbReference type="AlphaFoldDB" id="A0A7Y9I531"/>
<protein>
    <submittedName>
        <fullName evidence="2">LmbE family N-acetylglucosaminyl deacetylase</fullName>
    </submittedName>
</protein>
<proteinExistence type="predicted"/>
<accession>A0A7Y9I531</accession>
<keyword evidence="3" id="KW-1185">Reference proteome</keyword>
<dbReference type="EMBL" id="JACCBU010000001">
    <property type="protein sequence ID" value="NYE70419.1"/>
    <property type="molecule type" value="Genomic_DNA"/>
</dbReference>
<evidence type="ECO:0000256" key="1">
    <source>
        <dbReference type="SAM" id="MobiDB-lite"/>
    </source>
</evidence>
<dbReference type="InterPro" id="IPR024078">
    <property type="entry name" value="LmbE-like_dom_sf"/>
</dbReference>
<name>A0A7Y9I531_9ACTN</name>
<dbReference type="Proteomes" id="UP000569914">
    <property type="component" value="Unassembled WGS sequence"/>
</dbReference>
<reference evidence="2 3" key="1">
    <citation type="submission" date="2020-07" db="EMBL/GenBank/DDBJ databases">
        <title>Sequencing the genomes of 1000 actinobacteria strains.</title>
        <authorList>
            <person name="Klenk H.-P."/>
        </authorList>
    </citation>
    <scope>NUCLEOTIDE SEQUENCE [LARGE SCALE GENOMIC DNA]</scope>
    <source>
        <strain evidence="2 3">DSM 22083</strain>
    </source>
</reference>
<evidence type="ECO:0000313" key="3">
    <source>
        <dbReference type="Proteomes" id="UP000569914"/>
    </source>
</evidence>
<feature type="region of interest" description="Disordered" evidence="1">
    <location>
        <begin position="197"/>
        <end position="219"/>
    </location>
</feature>
<evidence type="ECO:0000313" key="2">
    <source>
        <dbReference type="EMBL" id="NYE70419.1"/>
    </source>
</evidence>
<gene>
    <name evidence="2" type="ORF">BKA15_001748</name>
</gene>
<dbReference type="RefSeq" id="WP_179749851.1">
    <property type="nucleotide sequence ID" value="NZ_JACCBU010000001.1"/>
</dbReference>
<organism evidence="2 3">
    <name type="scientific">Microlunatus parietis</name>
    <dbReference type="NCBI Taxonomy" id="682979"/>
    <lineage>
        <taxon>Bacteria</taxon>
        <taxon>Bacillati</taxon>
        <taxon>Actinomycetota</taxon>
        <taxon>Actinomycetes</taxon>
        <taxon>Propionibacteriales</taxon>
        <taxon>Propionibacteriaceae</taxon>
        <taxon>Microlunatus</taxon>
    </lineage>
</organism>